<dbReference type="EMBL" id="BPRB01000346">
    <property type="protein sequence ID" value="GJE62576.1"/>
    <property type="molecule type" value="Genomic_DNA"/>
</dbReference>
<protein>
    <submittedName>
        <fullName evidence="3">IS701 family transposase ISMpo9</fullName>
    </submittedName>
</protein>
<dbReference type="InterPro" id="IPR039365">
    <property type="entry name" value="IS701-like"/>
</dbReference>
<dbReference type="InterPro" id="IPR012337">
    <property type="entry name" value="RNaseH-like_sf"/>
</dbReference>
<evidence type="ECO:0000256" key="1">
    <source>
        <dbReference type="SAM" id="MobiDB-lite"/>
    </source>
</evidence>
<proteinExistence type="predicted"/>
<feature type="domain" description="Transposase IS701-like DDE" evidence="2">
    <location>
        <begin position="23"/>
        <end position="281"/>
    </location>
</feature>
<evidence type="ECO:0000259" key="2">
    <source>
        <dbReference type="Pfam" id="PF13546"/>
    </source>
</evidence>
<comment type="caution">
    <text evidence="3">The sequence shown here is derived from an EMBL/GenBank/DDBJ whole genome shotgun (WGS) entry which is preliminary data.</text>
</comment>
<dbReference type="PANTHER" id="PTHR33627:SF1">
    <property type="entry name" value="TRANSPOSASE"/>
    <property type="match status" value="1"/>
</dbReference>
<dbReference type="Pfam" id="PF13546">
    <property type="entry name" value="DDE_5"/>
    <property type="match status" value="1"/>
</dbReference>
<dbReference type="PANTHER" id="PTHR33627">
    <property type="entry name" value="TRANSPOSASE"/>
    <property type="match status" value="1"/>
</dbReference>
<dbReference type="InterPro" id="IPR038721">
    <property type="entry name" value="IS701-like_DDE_dom"/>
</dbReference>
<name>A0ABQ4U5M9_9HYPH</name>
<dbReference type="NCBIfam" id="NF033540">
    <property type="entry name" value="transpos_IS701"/>
    <property type="match status" value="1"/>
</dbReference>
<dbReference type="SUPFAM" id="SSF53098">
    <property type="entry name" value="Ribonuclease H-like"/>
    <property type="match status" value="1"/>
</dbReference>
<keyword evidence="4" id="KW-1185">Reference proteome</keyword>
<gene>
    <name evidence="3" type="ORF">MPOCJGCO_4709</name>
</gene>
<sequence>MALGAAMDRDRGATDGLDTWLAPFAAVMGRKTRRTWAPLYLRGLLGPGDRKSLQPMAARLGLSGHDQLQHFIASPAWDDGPLWRELARQADRLVGGPGACLVIDDTALPNKGTRSVGVARQYCGALGKQANCQSLVSLTLAQGEMPVPVGLHLFLPQAWTSDPQRCAQAGVPEPATTPRSKGEIALSELDRLQAAGLCFGTVLADAGYGVSAAFRHGLDARGLRWAVGIVRNQKIYASDVQLVPPTGRARKPAPDREPREAEAVLADLTWRRVTWRPGTRGKLSARFAAIRVRTGDGPVWGNNRHLPGEDVWLVGEWRSSGERKYYLSNLPAKTSRRALSGTIKARWVCEQAHQQLKEELGLDHFEGRSWTGLHRHALMTCIACAYLQHLRLAEHRRTGRGKNDDPPSGAAAVTEPARHAAGHHRTAVRQPRPARPVPPLPKALHAALSSESAQVVLERVMNPSLIVRLA</sequence>
<reference evidence="3" key="2">
    <citation type="submission" date="2021-08" db="EMBL/GenBank/DDBJ databases">
        <authorList>
            <person name="Tani A."/>
            <person name="Ola A."/>
            <person name="Ogura Y."/>
            <person name="Katsura K."/>
            <person name="Hayashi T."/>
        </authorList>
    </citation>
    <scope>NUCLEOTIDE SEQUENCE</scope>
    <source>
        <strain evidence="3">DSM 23632</strain>
    </source>
</reference>
<feature type="region of interest" description="Disordered" evidence="1">
    <location>
        <begin position="397"/>
        <end position="441"/>
    </location>
</feature>
<dbReference type="Proteomes" id="UP001055057">
    <property type="component" value="Unassembled WGS sequence"/>
</dbReference>
<organism evidence="3 4">
    <name type="scientific">Methylobacterium trifolii</name>
    <dbReference type="NCBI Taxonomy" id="1003092"/>
    <lineage>
        <taxon>Bacteria</taxon>
        <taxon>Pseudomonadati</taxon>
        <taxon>Pseudomonadota</taxon>
        <taxon>Alphaproteobacteria</taxon>
        <taxon>Hyphomicrobiales</taxon>
        <taxon>Methylobacteriaceae</taxon>
        <taxon>Methylobacterium</taxon>
    </lineage>
</organism>
<reference evidence="3" key="1">
    <citation type="journal article" date="2021" name="Front. Microbiol.">
        <title>Comprehensive Comparative Genomics and Phenotyping of Methylobacterium Species.</title>
        <authorList>
            <person name="Alessa O."/>
            <person name="Ogura Y."/>
            <person name="Fujitani Y."/>
            <person name="Takami H."/>
            <person name="Hayashi T."/>
            <person name="Sahin N."/>
            <person name="Tani A."/>
        </authorList>
    </citation>
    <scope>NUCLEOTIDE SEQUENCE</scope>
    <source>
        <strain evidence="3">DSM 23632</strain>
    </source>
</reference>
<evidence type="ECO:0000313" key="4">
    <source>
        <dbReference type="Proteomes" id="UP001055057"/>
    </source>
</evidence>
<evidence type="ECO:0000313" key="3">
    <source>
        <dbReference type="EMBL" id="GJE62576.1"/>
    </source>
</evidence>
<accession>A0ABQ4U5M9</accession>